<proteinExistence type="predicted"/>
<reference evidence="6 7" key="1">
    <citation type="submission" date="2024-10" db="EMBL/GenBank/DDBJ databases">
        <title>The Natural Products Discovery Center: Release of the First 8490 Sequenced Strains for Exploring Actinobacteria Biosynthetic Diversity.</title>
        <authorList>
            <person name="Kalkreuter E."/>
            <person name="Kautsar S.A."/>
            <person name="Yang D."/>
            <person name="Bader C.D."/>
            <person name="Teijaro C.N."/>
            <person name="Fluegel L."/>
            <person name="Davis C.M."/>
            <person name="Simpson J.R."/>
            <person name="Lauterbach L."/>
            <person name="Steele A.D."/>
            <person name="Gui C."/>
            <person name="Meng S."/>
            <person name="Li G."/>
            <person name="Viehrig K."/>
            <person name="Ye F."/>
            <person name="Su P."/>
            <person name="Kiefer A.F."/>
            <person name="Nichols A."/>
            <person name="Cepeda A.J."/>
            <person name="Yan W."/>
            <person name="Fan B."/>
            <person name="Jiang Y."/>
            <person name="Adhikari A."/>
            <person name="Zheng C.-J."/>
            <person name="Schuster L."/>
            <person name="Cowan T.M."/>
            <person name="Smanski M.J."/>
            <person name="Chevrette M.G."/>
            <person name="De Carvalho L.P.S."/>
            <person name="Shen B."/>
        </authorList>
    </citation>
    <scope>NUCLEOTIDE SEQUENCE [LARGE SCALE GENOMIC DNA]</scope>
    <source>
        <strain evidence="6 7">NPDC007066</strain>
    </source>
</reference>
<keyword evidence="7" id="KW-1185">Reference proteome</keyword>
<name>A0ABW6LN48_9ACTN</name>
<dbReference type="EMBL" id="JBIAFP010000026">
    <property type="protein sequence ID" value="MFE9229591.1"/>
    <property type="molecule type" value="Genomic_DNA"/>
</dbReference>
<evidence type="ECO:0000313" key="6">
    <source>
        <dbReference type="EMBL" id="MFE9229591.1"/>
    </source>
</evidence>
<feature type="domain" description="Major facilitator superfamily (MFS) profile" evidence="5">
    <location>
        <begin position="1"/>
        <end position="79"/>
    </location>
</feature>
<evidence type="ECO:0000256" key="4">
    <source>
        <dbReference type="ARBA" id="ARBA00023136"/>
    </source>
</evidence>
<protein>
    <recommendedName>
        <fullName evidence="5">Major facilitator superfamily (MFS) profile domain-containing protein</fullName>
    </recommendedName>
</protein>
<evidence type="ECO:0000256" key="3">
    <source>
        <dbReference type="ARBA" id="ARBA00022989"/>
    </source>
</evidence>
<evidence type="ECO:0000313" key="7">
    <source>
        <dbReference type="Proteomes" id="UP001601288"/>
    </source>
</evidence>
<evidence type="ECO:0000259" key="5">
    <source>
        <dbReference type="PROSITE" id="PS50850"/>
    </source>
</evidence>
<dbReference type="Gene3D" id="1.20.1250.20">
    <property type="entry name" value="MFS general substrate transporter like domains"/>
    <property type="match status" value="1"/>
</dbReference>
<keyword evidence="4" id="KW-0472">Membrane</keyword>
<comment type="caution">
    <text evidence="6">The sequence shown here is derived from an EMBL/GenBank/DDBJ whole genome shotgun (WGS) entry which is preliminary data.</text>
</comment>
<dbReference type="RefSeq" id="WP_358287028.1">
    <property type="nucleotide sequence ID" value="NZ_JBEYGJ010000028.1"/>
</dbReference>
<dbReference type="PROSITE" id="PS50850">
    <property type="entry name" value="MFS"/>
    <property type="match status" value="1"/>
</dbReference>
<dbReference type="InterPro" id="IPR020846">
    <property type="entry name" value="MFS_dom"/>
</dbReference>
<dbReference type="Proteomes" id="UP001601288">
    <property type="component" value="Unassembled WGS sequence"/>
</dbReference>
<evidence type="ECO:0000256" key="1">
    <source>
        <dbReference type="ARBA" id="ARBA00004651"/>
    </source>
</evidence>
<accession>A0ABW6LN48</accession>
<dbReference type="InterPro" id="IPR036259">
    <property type="entry name" value="MFS_trans_sf"/>
</dbReference>
<keyword evidence="3" id="KW-1133">Transmembrane helix</keyword>
<keyword evidence="2" id="KW-0812">Transmembrane</keyword>
<gene>
    <name evidence="6" type="ORF">ACFYM3_34360</name>
</gene>
<sequence length="79" mass="8095">MLVGSLSAGILTDWLGRRLTLVSSVTPFSIGSAICATAGGVGPAGSSPASGWAGSCRCTRPWPWSSHHRAEPRSPRACS</sequence>
<comment type="subcellular location">
    <subcellularLocation>
        <location evidence="1">Cell membrane</location>
        <topology evidence="1">Multi-pass membrane protein</topology>
    </subcellularLocation>
</comment>
<organism evidence="6 7">
    <name type="scientific">Streptomyces massasporeus</name>
    <dbReference type="NCBI Taxonomy" id="67324"/>
    <lineage>
        <taxon>Bacteria</taxon>
        <taxon>Bacillati</taxon>
        <taxon>Actinomycetota</taxon>
        <taxon>Actinomycetes</taxon>
        <taxon>Kitasatosporales</taxon>
        <taxon>Streptomycetaceae</taxon>
        <taxon>Streptomyces</taxon>
    </lineage>
</organism>
<dbReference type="SUPFAM" id="SSF103473">
    <property type="entry name" value="MFS general substrate transporter"/>
    <property type="match status" value="1"/>
</dbReference>
<evidence type="ECO:0000256" key="2">
    <source>
        <dbReference type="ARBA" id="ARBA00022692"/>
    </source>
</evidence>